<accession>A0ABR6GHB4</accession>
<sequence length="88" mass="9789">MIQIKVSVPWLFLEAPALARGRSAESFKLERLSKDLPILGDEVDDVFAHEHFPNCMTVTRDGERIRSKGITGSFNWVAMPPSASSARC</sequence>
<organism evidence="1 2">
    <name type="scientific">Rhizobium laguerreae</name>
    <dbReference type="NCBI Taxonomy" id="1076926"/>
    <lineage>
        <taxon>Bacteria</taxon>
        <taxon>Pseudomonadati</taxon>
        <taxon>Pseudomonadota</taxon>
        <taxon>Alphaproteobacteria</taxon>
        <taxon>Hyphomicrobiales</taxon>
        <taxon>Rhizobiaceae</taxon>
        <taxon>Rhizobium/Agrobacterium group</taxon>
        <taxon>Rhizobium</taxon>
    </lineage>
</organism>
<evidence type="ECO:0000313" key="1">
    <source>
        <dbReference type="EMBL" id="MBB3165690.1"/>
    </source>
</evidence>
<dbReference type="Proteomes" id="UP000542811">
    <property type="component" value="Unassembled WGS sequence"/>
</dbReference>
<gene>
    <name evidence="1" type="ORF">FHS25_006202</name>
</gene>
<dbReference type="RefSeq" id="WP_167383833.1">
    <property type="nucleotide sequence ID" value="NZ_JACHXX010000012.1"/>
</dbReference>
<proteinExistence type="predicted"/>
<protein>
    <submittedName>
        <fullName evidence="1">Uncharacterized protein</fullName>
    </submittedName>
</protein>
<keyword evidence="2" id="KW-1185">Reference proteome</keyword>
<evidence type="ECO:0000313" key="2">
    <source>
        <dbReference type="Proteomes" id="UP000542811"/>
    </source>
</evidence>
<name>A0ABR6GHB4_9HYPH</name>
<dbReference type="EMBL" id="JACHXX010000012">
    <property type="protein sequence ID" value="MBB3165690.1"/>
    <property type="molecule type" value="Genomic_DNA"/>
</dbReference>
<comment type="caution">
    <text evidence="1">The sequence shown here is derived from an EMBL/GenBank/DDBJ whole genome shotgun (WGS) entry which is preliminary data.</text>
</comment>
<reference evidence="1 2" key="1">
    <citation type="submission" date="2020-08" db="EMBL/GenBank/DDBJ databases">
        <title>Genomic Encyclopedia of Type Strains, Phase III (KMG-III): the genomes of soil and plant-associated and newly described type strains.</title>
        <authorList>
            <person name="Whitman W."/>
        </authorList>
    </citation>
    <scope>NUCLEOTIDE SEQUENCE [LARGE SCALE GENOMIC DNA]</scope>
    <source>
        <strain evidence="1 2">CECT 8280</strain>
    </source>
</reference>